<feature type="domain" description="AB hydrolase-1" evidence="1">
    <location>
        <begin position="60"/>
        <end position="182"/>
    </location>
</feature>
<dbReference type="OrthoDB" id="9780765at2"/>
<dbReference type="PANTHER" id="PTHR43689">
    <property type="entry name" value="HYDROLASE"/>
    <property type="match status" value="1"/>
</dbReference>
<sequence>MTESHFEQLSDLNVDFFETAKNSLLDPLGLYLANDVQWIKLNENWNSLKFPVVIGGKGQPILLLHGFDSSFLEFRRIYQSLKRNFQVIIPDLLGFGFSPRCATNEYNPSKIISYLIDLLKTLQITKNLKIIGASMGGSTALKLSFEISDSIDKIILLSPAGLFGEPKSIPFPLNYIGASFLGLHRVRKSLCRQAFAFPDQCVGEMEEQIASIHLGCQGWRNSLASFAKSGGFAGTQKYIQNIPIKAVCGENDRILGKKEIKKIKKIDKIDYIGLQNCGHLPHVDLPSLSTKIIQDYFLE</sequence>
<dbReference type="STRING" id="59925.EU91_1102"/>
<protein>
    <submittedName>
        <fullName evidence="2">Putative alpha/beta hydrolase</fullName>
    </submittedName>
</protein>
<dbReference type="SUPFAM" id="SSF53474">
    <property type="entry name" value="alpha/beta-Hydrolases"/>
    <property type="match status" value="1"/>
</dbReference>
<keyword evidence="2" id="KW-0378">Hydrolase</keyword>
<dbReference type="GO" id="GO:0016787">
    <property type="term" value="F:hydrolase activity"/>
    <property type="evidence" value="ECO:0007669"/>
    <property type="project" value="UniProtKB-KW"/>
</dbReference>
<dbReference type="InterPro" id="IPR029058">
    <property type="entry name" value="AB_hydrolase_fold"/>
</dbReference>
<dbReference type="eggNOG" id="COG0596">
    <property type="taxonomic scope" value="Bacteria"/>
</dbReference>
<dbReference type="PANTHER" id="PTHR43689:SF8">
    <property type="entry name" value="ALPHA_BETA-HYDROLASES SUPERFAMILY PROTEIN"/>
    <property type="match status" value="1"/>
</dbReference>
<evidence type="ECO:0000313" key="2">
    <source>
        <dbReference type="EMBL" id="KGF87373.1"/>
    </source>
</evidence>
<dbReference type="AlphaFoldDB" id="A0A0A1ZGI6"/>
<dbReference type="EMBL" id="JNAH01000005">
    <property type="protein sequence ID" value="KGF87373.1"/>
    <property type="molecule type" value="Genomic_DNA"/>
</dbReference>
<evidence type="ECO:0000313" key="3">
    <source>
        <dbReference type="Proteomes" id="UP000030598"/>
    </source>
</evidence>
<gene>
    <name evidence="2" type="ORF">EU91_1102</name>
</gene>
<dbReference type="Gene3D" id="3.40.50.1820">
    <property type="entry name" value="alpha/beta hydrolase"/>
    <property type="match status" value="1"/>
</dbReference>
<organism evidence="2 3">
    <name type="scientific">Prochlorococcus marinus str. GP2</name>
    <dbReference type="NCBI Taxonomy" id="59925"/>
    <lineage>
        <taxon>Bacteria</taxon>
        <taxon>Bacillati</taxon>
        <taxon>Cyanobacteriota</taxon>
        <taxon>Cyanophyceae</taxon>
        <taxon>Synechococcales</taxon>
        <taxon>Prochlorococcaceae</taxon>
        <taxon>Prochlorococcus</taxon>
    </lineage>
</organism>
<comment type="caution">
    <text evidence="2">The sequence shown here is derived from an EMBL/GenBank/DDBJ whole genome shotgun (WGS) entry which is preliminary data.</text>
</comment>
<proteinExistence type="predicted"/>
<name>A0A0A1ZGI6_PROMR</name>
<dbReference type="Pfam" id="PF00561">
    <property type="entry name" value="Abhydrolase_1"/>
    <property type="match status" value="1"/>
</dbReference>
<accession>A0A0A1ZGI6</accession>
<dbReference type="PRINTS" id="PR00111">
    <property type="entry name" value="ABHYDROLASE"/>
</dbReference>
<dbReference type="InterPro" id="IPR000073">
    <property type="entry name" value="AB_hydrolase_1"/>
</dbReference>
<reference evidence="3" key="1">
    <citation type="journal article" date="2014" name="Sci. Data">
        <title>Genomes of diverse isolates of the marine cyanobacterium Prochlorococcus.</title>
        <authorList>
            <person name="Biller S."/>
            <person name="Berube P."/>
            <person name="Thompson J."/>
            <person name="Kelly L."/>
            <person name="Roggensack S."/>
            <person name="Awad L."/>
            <person name="Roache-Johnson K."/>
            <person name="Ding H."/>
            <person name="Giovannoni S.J."/>
            <person name="Moore L.R."/>
            <person name="Chisholm S.W."/>
        </authorList>
    </citation>
    <scope>NUCLEOTIDE SEQUENCE [LARGE SCALE GENOMIC DNA]</scope>
    <source>
        <strain evidence="3">GP2</strain>
    </source>
</reference>
<evidence type="ECO:0000259" key="1">
    <source>
        <dbReference type="Pfam" id="PF00561"/>
    </source>
</evidence>
<dbReference type="RefSeq" id="WP_032524591.1">
    <property type="nucleotide sequence ID" value="NZ_CP138934.1"/>
</dbReference>
<dbReference type="Proteomes" id="UP000030598">
    <property type="component" value="Unassembled WGS sequence"/>
</dbReference>